<dbReference type="Pfam" id="PF02325">
    <property type="entry name" value="CCB3_YggT"/>
    <property type="match status" value="1"/>
</dbReference>
<comment type="similarity">
    <text evidence="1">Belongs to the YggT family.</text>
</comment>
<reference evidence="3" key="1">
    <citation type="submission" date="2020-10" db="EMBL/GenBank/DDBJ databases">
        <authorList>
            <person name="Gilroy R."/>
        </authorList>
    </citation>
    <scope>NUCLEOTIDE SEQUENCE</scope>
    <source>
        <strain evidence="3">ChiHjej12B11-29160</strain>
    </source>
</reference>
<accession>A0A9D1L462</accession>
<keyword evidence="2" id="KW-0812">Transmembrane</keyword>
<dbReference type="EMBL" id="DVMQ01000003">
    <property type="protein sequence ID" value="HIU23480.1"/>
    <property type="molecule type" value="Genomic_DNA"/>
</dbReference>
<reference evidence="3" key="2">
    <citation type="journal article" date="2021" name="PeerJ">
        <title>Extensive microbial diversity within the chicken gut microbiome revealed by metagenomics and culture.</title>
        <authorList>
            <person name="Gilroy R."/>
            <person name="Ravi A."/>
            <person name="Getino M."/>
            <person name="Pursley I."/>
            <person name="Horton D.L."/>
            <person name="Alikhan N.F."/>
            <person name="Baker D."/>
            <person name="Gharbi K."/>
            <person name="Hall N."/>
            <person name="Watson M."/>
            <person name="Adriaenssens E.M."/>
            <person name="Foster-Nyarko E."/>
            <person name="Jarju S."/>
            <person name="Secka A."/>
            <person name="Antonio M."/>
            <person name="Oren A."/>
            <person name="Chaudhuri R.R."/>
            <person name="La Ragione R."/>
            <person name="Hildebrand F."/>
            <person name="Pallen M.J."/>
        </authorList>
    </citation>
    <scope>NUCLEOTIDE SEQUENCE</scope>
    <source>
        <strain evidence="3">ChiHjej12B11-29160</strain>
    </source>
</reference>
<organism evidence="3 4">
    <name type="scientific">Candidatus Coprovicinus avistercoris</name>
    <dbReference type="NCBI Taxonomy" id="2840754"/>
    <lineage>
        <taxon>Bacteria</taxon>
        <taxon>Bacillati</taxon>
        <taxon>Actinomycetota</taxon>
        <taxon>Coriobacteriia</taxon>
        <taxon>Coriobacteriales</taxon>
        <taxon>Coriobacteriaceae</taxon>
        <taxon>Coriobacteriaceae incertae sedis</taxon>
        <taxon>Candidatus Coprovicinus</taxon>
    </lineage>
</organism>
<dbReference type="AlphaFoldDB" id="A0A9D1L462"/>
<dbReference type="InterPro" id="IPR003425">
    <property type="entry name" value="CCB3/YggT"/>
</dbReference>
<keyword evidence="2" id="KW-1133">Transmembrane helix</keyword>
<gene>
    <name evidence="3" type="ORF">IAD17_00945</name>
</gene>
<name>A0A9D1L462_9ACTN</name>
<feature type="transmembrane region" description="Helical" evidence="2">
    <location>
        <begin position="7"/>
        <end position="28"/>
    </location>
</feature>
<dbReference type="PANTHER" id="PTHR33219">
    <property type="entry name" value="YLMG HOMOLOG PROTEIN 2, CHLOROPLASTIC"/>
    <property type="match status" value="1"/>
</dbReference>
<comment type="caution">
    <text evidence="3">The sequence shown here is derived from an EMBL/GenBank/DDBJ whole genome shotgun (WGS) entry which is preliminary data.</text>
</comment>
<evidence type="ECO:0000256" key="2">
    <source>
        <dbReference type="SAM" id="Phobius"/>
    </source>
</evidence>
<evidence type="ECO:0000313" key="3">
    <source>
        <dbReference type="EMBL" id="HIU23480.1"/>
    </source>
</evidence>
<evidence type="ECO:0000313" key="4">
    <source>
        <dbReference type="Proteomes" id="UP000824078"/>
    </source>
</evidence>
<sequence length="87" mass="9573">MYSFVSVVIALLNFYELLIVLWCIASWIPRKPGGIIDDISSVLAQLVEPYLSIFRRFIPAIAGIDFSPVIAVVVLGVVQQLVVGILI</sequence>
<dbReference type="GO" id="GO:0016020">
    <property type="term" value="C:membrane"/>
    <property type="evidence" value="ECO:0007669"/>
    <property type="project" value="InterPro"/>
</dbReference>
<proteinExistence type="inferred from homology"/>
<dbReference type="Proteomes" id="UP000824078">
    <property type="component" value="Unassembled WGS sequence"/>
</dbReference>
<feature type="transmembrane region" description="Helical" evidence="2">
    <location>
        <begin position="57"/>
        <end position="78"/>
    </location>
</feature>
<protein>
    <submittedName>
        <fullName evidence="3">YggT family protein</fullName>
    </submittedName>
</protein>
<dbReference type="PANTHER" id="PTHR33219:SF14">
    <property type="entry name" value="PROTEIN COFACTOR ASSEMBLY OF COMPLEX C SUBUNIT B CCB3, CHLOROPLASTIC-RELATED"/>
    <property type="match status" value="1"/>
</dbReference>
<evidence type="ECO:0000256" key="1">
    <source>
        <dbReference type="ARBA" id="ARBA00010894"/>
    </source>
</evidence>
<keyword evidence="2" id="KW-0472">Membrane</keyword>